<dbReference type="PROSITE" id="PS50104">
    <property type="entry name" value="TIR"/>
    <property type="match status" value="1"/>
</dbReference>
<organism evidence="12 13">
    <name type="scientific">Mytilus coruscus</name>
    <name type="common">Sea mussel</name>
    <dbReference type="NCBI Taxonomy" id="42192"/>
    <lineage>
        <taxon>Eukaryota</taxon>
        <taxon>Metazoa</taxon>
        <taxon>Spiralia</taxon>
        <taxon>Lophotrochozoa</taxon>
        <taxon>Mollusca</taxon>
        <taxon>Bivalvia</taxon>
        <taxon>Autobranchia</taxon>
        <taxon>Pteriomorphia</taxon>
        <taxon>Mytilida</taxon>
        <taxon>Mytiloidea</taxon>
        <taxon>Mytilidae</taxon>
        <taxon>Mytilinae</taxon>
        <taxon>Mytilus</taxon>
    </lineage>
</organism>
<dbReference type="PANTHER" id="PTHR24365">
    <property type="entry name" value="TOLL-LIKE RECEPTOR"/>
    <property type="match status" value="1"/>
</dbReference>
<evidence type="ECO:0000313" key="12">
    <source>
        <dbReference type="EMBL" id="CAC5395023.1"/>
    </source>
</evidence>
<dbReference type="Proteomes" id="UP000507470">
    <property type="component" value="Unassembled WGS sequence"/>
</dbReference>
<keyword evidence="7" id="KW-1133">Transmembrane helix</keyword>
<dbReference type="InterPro" id="IPR032675">
    <property type="entry name" value="LRR_dom_sf"/>
</dbReference>
<dbReference type="PROSITE" id="PS51450">
    <property type="entry name" value="LRR"/>
    <property type="match status" value="2"/>
</dbReference>
<evidence type="ECO:0000256" key="6">
    <source>
        <dbReference type="ARBA" id="ARBA00022737"/>
    </source>
</evidence>
<evidence type="ECO:0000256" key="1">
    <source>
        <dbReference type="ARBA" id="ARBA00004167"/>
    </source>
</evidence>
<keyword evidence="13" id="KW-1185">Reference proteome</keyword>
<evidence type="ECO:0000256" key="9">
    <source>
        <dbReference type="ARBA" id="ARBA00023170"/>
    </source>
</evidence>
<dbReference type="OrthoDB" id="6043111at2759"/>
<proteinExistence type="inferred from homology"/>
<dbReference type="PANTHER" id="PTHR24365:SF541">
    <property type="entry name" value="PROTEIN TOLL-RELATED"/>
    <property type="match status" value="1"/>
</dbReference>
<keyword evidence="6" id="KW-0677">Repeat</keyword>
<dbReference type="SUPFAM" id="SSF52200">
    <property type="entry name" value="Toll/Interleukin receptor TIR domain"/>
    <property type="match status" value="1"/>
</dbReference>
<dbReference type="Gene3D" id="3.40.50.10140">
    <property type="entry name" value="Toll/interleukin-1 receptor homology (TIR) domain"/>
    <property type="match status" value="1"/>
</dbReference>
<evidence type="ECO:0000256" key="5">
    <source>
        <dbReference type="ARBA" id="ARBA00022729"/>
    </source>
</evidence>
<dbReference type="SUPFAM" id="SSF52058">
    <property type="entry name" value="L domain-like"/>
    <property type="match status" value="1"/>
</dbReference>
<keyword evidence="8" id="KW-0472">Membrane</keyword>
<comment type="similarity">
    <text evidence="2">Belongs to the Toll-like receptor family.</text>
</comment>
<comment type="subcellular location">
    <subcellularLocation>
        <location evidence="1">Membrane</location>
        <topology evidence="1">Single-pass membrane protein</topology>
    </subcellularLocation>
</comment>
<evidence type="ECO:0000256" key="2">
    <source>
        <dbReference type="ARBA" id="ARBA00009634"/>
    </source>
</evidence>
<evidence type="ECO:0000313" key="13">
    <source>
        <dbReference type="Proteomes" id="UP000507470"/>
    </source>
</evidence>
<dbReference type="GO" id="GO:0005886">
    <property type="term" value="C:plasma membrane"/>
    <property type="evidence" value="ECO:0007669"/>
    <property type="project" value="TreeGrafter"/>
</dbReference>
<dbReference type="GO" id="GO:0007165">
    <property type="term" value="P:signal transduction"/>
    <property type="evidence" value="ECO:0007669"/>
    <property type="project" value="InterPro"/>
</dbReference>
<dbReference type="InterPro" id="IPR035897">
    <property type="entry name" value="Toll_tir_struct_dom_sf"/>
</dbReference>
<evidence type="ECO:0000256" key="10">
    <source>
        <dbReference type="ARBA" id="ARBA00023180"/>
    </source>
</evidence>
<dbReference type="AlphaFoldDB" id="A0A6J8CEY9"/>
<dbReference type="Gene3D" id="3.80.10.10">
    <property type="entry name" value="Ribonuclease Inhibitor"/>
    <property type="match status" value="1"/>
</dbReference>
<dbReference type="Pfam" id="PF13306">
    <property type="entry name" value="LRR_5"/>
    <property type="match status" value="1"/>
</dbReference>
<evidence type="ECO:0000259" key="11">
    <source>
        <dbReference type="PROSITE" id="PS50104"/>
    </source>
</evidence>
<dbReference type="Pfam" id="PF01582">
    <property type="entry name" value="TIR"/>
    <property type="match status" value="1"/>
</dbReference>
<dbReference type="SMART" id="SM00369">
    <property type="entry name" value="LRR_TYP"/>
    <property type="match status" value="4"/>
</dbReference>
<feature type="domain" description="TIR" evidence="11">
    <location>
        <begin position="592"/>
        <end position="742"/>
    </location>
</feature>
<dbReference type="InterPro" id="IPR001611">
    <property type="entry name" value="Leu-rich_rpt"/>
</dbReference>
<evidence type="ECO:0000256" key="4">
    <source>
        <dbReference type="ARBA" id="ARBA00022692"/>
    </source>
</evidence>
<dbReference type="Pfam" id="PF13855">
    <property type="entry name" value="LRR_8"/>
    <property type="match status" value="1"/>
</dbReference>
<dbReference type="InterPro" id="IPR026906">
    <property type="entry name" value="LRR_5"/>
</dbReference>
<keyword evidence="3" id="KW-0433">Leucine-rich repeat</keyword>
<gene>
    <name evidence="12" type="ORF">MCOR_29736</name>
</gene>
<protein>
    <recommendedName>
        <fullName evidence="11">TIR domain-containing protein</fullName>
    </recommendedName>
</protein>
<sequence length="747" mass="87650">MLTDIIRMCKYQIVPIFCMSLSLVCTKDCNIAVPEDSKKFVKVADCSARGLNEVPQTLPRDITVLNLRRNKFQIISKFSFKRYRFLQKVTLAENKLHKIEDNAFFGLNRLNILNMSDNTLDLLTVYTPKIFLPIENLTVLDIQRNIQEHNDDVYRYPDEAFAVLKKIVYLALDLAPNPEFGQGFKNLQNLKSLIFDRCFLKYLREKTFENFSLNLEELTLTRCLHYFLHVEDNALSPFPNIAKLNFEESCMHLKQALSMLSSYNGKTLDIINLRGLNCPMFDSEEYPFVLTVKKDMMRYLKTICVETLDLSDNGIVDFEENSLLSFDRPECLKHLYFKGNRFAFTNGRQIDELNAFFNKSIVLQTFDYSFIPVRYRLEENDFSHNNEQNYHSSNNIIYLPRSLEKLILSNLLCYDILRYFVNLHGSNLTYLDVSFSYSNNIVVFEGNASYKTETLVLDGHFHAALYQIELVSFINVKTLLWRSANLLYAMYPLDNMFFKRFMALFRKLKNLEHLDMSSNLLWILPDGLFLELDHLLELQLSQNLFQSVPTEIIVCSTIKTLDLRNNLLSTVDYDTRVWADAMNKKNGFSLYIDGNAFECKCDNLDFIKWIQETKVNLDNRSFKCTLLNENEWKLKICLKDRDFLPGESYFDTEAESIESSRHVIFLLTPEFKTSHDCLFEIERVKHEIRMKNIENIIVISKDMTIKDIPAELANIWNYVIFIQWPDNCDDLDVTWQKLKKLISSDWL</sequence>
<evidence type="ECO:0000256" key="8">
    <source>
        <dbReference type="ARBA" id="ARBA00023136"/>
    </source>
</evidence>
<keyword evidence="10" id="KW-0325">Glycoprotein</keyword>
<dbReference type="InterPro" id="IPR000157">
    <property type="entry name" value="TIR_dom"/>
</dbReference>
<dbReference type="InterPro" id="IPR003591">
    <property type="entry name" value="Leu-rich_rpt_typical-subtyp"/>
</dbReference>
<evidence type="ECO:0000256" key="7">
    <source>
        <dbReference type="ARBA" id="ARBA00022989"/>
    </source>
</evidence>
<keyword evidence="4" id="KW-0812">Transmembrane</keyword>
<name>A0A6J8CEY9_MYTCO</name>
<dbReference type="EMBL" id="CACVKT020005427">
    <property type="protein sequence ID" value="CAC5395023.1"/>
    <property type="molecule type" value="Genomic_DNA"/>
</dbReference>
<reference evidence="12 13" key="1">
    <citation type="submission" date="2020-06" db="EMBL/GenBank/DDBJ databases">
        <authorList>
            <person name="Li R."/>
            <person name="Bekaert M."/>
        </authorList>
    </citation>
    <scope>NUCLEOTIDE SEQUENCE [LARGE SCALE GENOMIC DNA]</scope>
    <source>
        <strain evidence="13">wild</strain>
    </source>
</reference>
<evidence type="ECO:0000256" key="3">
    <source>
        <dbReference type="ARBA" id="ARBA00022614"/>
    </source>
</evidence>
<keyword evidence="5" id="KW-0732">Signal</keyword>
<accession>A0A6J8CEY9</accession>
<keyword evidence="9" id="KW-0675">Receptor</keyword>
<dbReference type="GO" id="GO:0038023">
    <property type="term" value="F:signaling receptor activity"/>
    <property type="evidence" value="ECO:0007669"/>
    <property type="project" value="TreeGrafter"/>
</dbReference>